<feature type="region of interest" description="Disordered" evidence="1">
    <location>
        <begin position="1"/>
        <end position="27"/>
    </location>
</feature>
<evidence type="ECO:0000256" key="1">
    <source>
        <dbReference type="SAM" id="MobiDB-lite"/>
    </source>
</evidence>
<evidence type="ECO:0000313" key="3">
    <source>
        <dbReference type="Proteomes" id="UP001284601"/>
    </source>
</evidence>
<sequence length="244" mass="25540">QAPGAKRRAAGGKRRARDRRRRAPAILPSRMSRHRPLAILLAALALGGCGTVGDDRPQVDATLVLAGPPQATDAPLAAAIERGYDGAEGVNLTLRKPRGAAPAAGVRALKARRADFAVVDVATLGAERELVGVMALVNAPDGDRAPLVVLATTRRRLEEDPSVAKAAVAAILRGYEQTQVDPQSSLSDLQAQFDGLDRNGLEARLAAAQEQLFPPGRQLGALPLNDPRFDTSVVPAAVATTHDS</sequence>
<proteinExistence type="predicted"/>
<organism evidence="2 3">
    <name type="scientific">Conexibacter stalactiti</name>
    <dbReference type="NCBI Taxonomy" id="1940611"/>
    <lineage>
        <taxon>Bacteria</taxon>
        <taxon>Bacillati</taxon>
        <taxon>Actinomycetota</taxon>
        <taxon>Thermoleophilia</taxon>
        <taxon>Solirubrobacterales</taxon>
        <taxon>Conexibacteraceae</taxon>
        <taxon>Conexibacter</taxon>
    </lineage>
</organism>
<reference evidence="2 3" key="2">
    <citation type="submission" date="2023-10" db="EMBL/GenBank/DDBJ databases">
        <authorList>
            <person name="Han X.F."/>
        </authorList>
    </citation>
    <scope>NUCLEOTIDE SEQUENCE [LARGE SCALE GENOMIC DNA]</scope>
    <source>
        <strain evidence="2 3">KCTC 39840</strain>
    </source>
</reference>
<gene>
    <name evidence="2" type="ORF">R7226_08415</name>
</gene>
<dbReference type="EMBL" id="JAWSTH010000015">
    <property type="protein sequence ID" value="MDW5594356.1"/>
    <property type="molecule type" value="Genomic_DNA"/>
</dbReference>
<dbReference type="Proteomes" id="UP001284601">
    <property type="component" value="Unassembled WGS sequence"/>
</dbReference>
<evidence type="ECO:0008006" key="4">
    <source>
        <dbReference type="Google" id="ProtNLM"/>
    </source>
</evidence>
<evidence type="ECO:0000313" key="2">
    <source>
        <dbReference type="EMBL" id="MDW5594356.1"/>
    </source>
</evidence>
<protein>
    <recommendedName>
        <fullName evidence="4">ABC transporter substrate-binding protein</fullName>
    </recommendedName>
</protein>
<reference evidence="3" key="1">
    <citation type="submission" date="2023-07" db="EMBL/GenBank/DDBJ databases">
        <title>Conexibacter stalactiti sp. nov., isolated from stalactites in a lava cave and emended description of the genus Conexibacter.</title>
        <authorList>
            <person name="Lee S.D."/>
        </authorList>
    </citation>
    <scope>NUCLEOTIDE SEQUENCE [LARGE SCALE GENOMIC DNA]</scope>
    <source>
        <strain evidence="3">KCTC 39840</strain>
    </source>
</reference>
<feature type="non-terminal residue" evidence="2">
    <location>
        <position position="1"/>
    </location>
</feature>
<feature type="compositionally biased region" description="Basic residues" evidence="1">
    <location>
        <begin position="1"/>
        <end position="23"/>
    </location>
</feature>
<keyword evidence="3" id="KW-1185">Reference proteome</keyword>
<comment type="caution">
    <text evidence="2">The sequence shown here is derived from an EMBL/GenBank/DDBJ whole genome shotgun (WGS) entry which is preliminary data.</text>
</comment>
<name>A0ABU4HM30_9ACTN</name>
<dbReference type="Gene3D" id="3.40.190.10">
    <property type="entry name" value="Periplasmic binding protein-like II"/>
    <property type="match status" value="1"/>
</dbReference>
<accession>A0ABU4HM30</accession>